<dbReference type="InParanoid" id="A0A419Q202"/>
<sequence length="172" mass="19378">MREHTGVSFRTEDVCGFYTSIRSIKQSGKKVTAGKPLTSISRHFLQCFQPSARGHQDPKLLVISFTPFCQVIHRPPFGLNHSEGGAENNTRLGKQCFGMRSTWPNYRRIWRSMFSASEVPDAQRNYTSSNYLVTNSLTPSDTSKASEAPVVKNLKTFHIVCPQRPCLAIIQQ</sequence>
<keyword evidence="2" id="KW-1185">Reference proteome</keyword>
<gene>
    <name evidence="1" type="ORF">CSKR_104207</name>
</gene>
<protein>
    <submittedName>
        <fullName evidence="1">Uncharacterized protein</fullName>
    </submittedName>
</protein>
<accession>A0A419Q202</accession>
<dbReference type="EMBL" id="NIRI02000056">
    <property type="protein sequence ID" value="KAG5444103.1"/>
    <property type="molecule type" value="Genomic_DNA"/>
</dbReference>
<organism evidence="1 2">
    <name type="scientific">Clonorchis sinensis</name>
    <name type="common">Chinese liver fluke</name>
    <dbReference type="NCBI Taxonomy" id="79923"/>
    <lineage>
        <taxon>Eukaryota</taxon>
        <taxon>Metazoa</taxon>
        <taxon>Spiralia</taxon>
        <taxon>Lophotrochozoa</taxon>
        <taxon>Platyhelminthes</taxon>
        <taxon>Trematoda</taxon>
        <taxon>Digenea</taxon>
        <taxon>Opisthorchiida</taxon>
        <taxon>Opisthorchiata</taxon>
        <taxon>Opisthorchiidae</taxon>
        <taxon>Clonorchis</taxon>
    </lineage>
</organism>
<reference evidence="1 2" key="1">
    <citation type="journal article" date="2018" name="Biotechnol. Adv.">
        <title>Improved genomic resources and new bioinformatic workflow for the carcinogenic parasite Clonorchis sinensis: Biotechnological implications.</title>
        <authorList>
            <person name="Wang D."/>
            <person name="Korhonen P.K."/>
            <person name="Gasser R.B."/>
            <person name="Young N.D."/>
        </authorList>
    </citation>
    <scope>NUCLEOTIDE SEQUENCE [LARGE SCALE GENOMIC DNA]</scope>
    <source>
        <strain evidence="1">Cs-k2</strain>
    </source>
</reference>
<evidence type="ECO:0000313" key="2">
    <source>
        <dbReference type="Proteomes" id="UP000286415"/>
    </source>
</evidence>
<dbReference type="AlphaFoldDB" id="A0A419Q202"/>
<name>A0A419Q202_CLOSI</name>
<evidence type="ECO:0000313" key="1">
    <source>
        <dbReference type="EMBL" id="KAG5444103.1"/>
    </source>
</evidence>
<reference evidence="1 2" key="2">
    <citation type="journal article" date="2021" name="Genomics">
        <title>High-quality reference genome for Clonorchis sinensis.</title>
        <authorList>
            <person name="Young N.D."/>
            <person name="Stroehlein A.J."/>
            <person name="Kinkar L."/>
            <person name="Wang T."/>
            <person name="Sohn W.M."/>
            <person name="Chang B.C.H."/>
            <person name="Kaur P."/>
            <person name="Weisz D."/>
            <person name="Dudchenko O."/>
            <person name="Aiden E.L."/>
            <person name="Korhonen P.K."/>
            <person name="Gasser R.B."/>
        </authorList>
    </citation>
    <scope>NUCLEOTIDE SEQUENCE [LARGE SCALE GENOMIC DNA]</scope>
    <source>
        <strain evidence="1">Cs-k2</strain>
    </source>
</reference>
<dbReference type="Proteomes" id="UP000286415">
    <property type="component" value="Unassembled WGS sequence"/>
</dbReference>
<proteinExistence type="predicted"/>
<comment type="caution">
    <text evidence="1">The sequence shown here is derived from an EMBL/GenBank/DDBJ whole genome shotgun (WGS) entry which is preliminary data.</text>
</comment>